<evidence type="ECO:0000256" key="1">
    <source>
        <dbReference type="SAM" id="MobiDB-lite"/>
    </source>
</evidence>
<proteinExistence type="predicted"/>
<name>A0ABT1HMA7_STRSD</name>
<feature type="region of interest" description="Disordered" evidence="1">
    <location>
        <begin position="95"/>
        <end position="118"/>
    </location>
</feature>
<comment type="caution">
    <text evidence="2">The sequence shown here is derived from an EMBL/GenBank/DDBJ whole genome shotgun (WGS) entry which is preliminary data.</text>
</comment>
<keyword evidence="3" id="KW-1185">Reference proteome</keyword>
<gene>
    <name evidence="2" type="ORF">LX15_000329</name>
</gene>
<reference evidence="2 3" key="1">
    <citation type="submission" date="2022-06" db="EMBL/GenBank/DDBJ databases">
        <title>Genomic Encyclopedia of Archaeal and Bacterial Type Strains, Phase II (KMG-II): from individual species to whole genera.</title>
        <authorList>
            <person name="Goeker M."/>
        </authorList>
    </citation>
    <scope>NUCLEOTIDE SEQUENCE [LARGE SCALE GENOMIC DNA]</scope>
    <source>
        <strain evidence="2 3">DSM 40477</strain>
    </source>
</reference>
<evidence type="ECO:0000313" key="2">
    <source>
        <dbReference type="EMBL" id="MCP2256646.1"/>
    </source>
</evidence>
<accession>A0ABT1HMA7</accession>
<organism evidence="2 3">
    <name type="scientific">Streptoalloteichus tenebrarius (strain ATCC 17920 / DSM 40477 / JCM 4838 / CBS 697.72 / NBRC 16177 / NCIMB 11028 / NRRL B-12390 / A12253. 1 / ISP 5477)</name>
    <name type="common">Streptomyces tenebrarius</name>
    <dbReference type="NCBI Taxonomy" id="1933"/>
    <lineage>
        <taxon>Bacteria</taxon>
        <taxon>Bacillati</taxon>
        <taxon>Actinomycetota</taxon>
        <taxon>Actinomycetes</taxon>
        <taxon>Pseudonocardiales</taxon>
        <taxon>Pseudonocardiaceae</taxon>
        <taxon>Streptoalloteichus</taxon>
    </lineage>
</organism>
<protein>
    <submittedName>
        <fullName evidence="2">Uncharacterized protein</fullName>
    </submittedName>
</protein>
<evidence type="ECO:0000313" key="3">
    <source>
        <dbReference type="Proteomes" id="UP001205311"/>
    </source>
</evidence>
<sequence>MTVRPDEGGGTAPTKKGSRRITVDGVPYRWWVRGRPTYDQGLGTSPLTYVVEQTETPGTTLVVTTAQPHPSNWMGMPARPVLPAEVAATIRAARARGWAPEKPGKPFLLDQSERRRPV</sequence>
<dbReference type="EMBL" id="JAMTCP010000001">
    <property type="protein sequence ID" value="MCP2256646.1"/>
    <property type="molecule type" value="Genomic_DNA"/>
</dbReference>
<dbReference type="Proteomes" id="UP001205311">
    <property type="component" value="Unassembled WGS sequence"/>
</dbReference>
<dbReference type="RefSeq" id="WP_253667621.1">
    <property type="nucleotide sequence ID" value="NZ_JAMTCP010000001.1"/>
</dbReference>